<dbReference type="EMBL" id="CP017755">
    <property type="protein sequence ID" value="AOZ08384.1"/>
    <property type="molecule type" value="Genomic_DNA"/>
</dbReference>
<dbReference type="RefSeq" id="WP_071017468.1">
    <property type="nucleotide sequence ID" value="NZ_CP017755.1"/>
</dbReference>
<dbReference type="PANTHER" id="PTHR43364">
    <property type="entry name" value="NADH-SPECIFIC METHYLGLYOXAL REDUCTASE-RELATED"/>
    <property type="match status" value="1"/>
</dbReference>
<dbReference type="SUPFAM" id="SSF51430">
    <property type="entry name" value="NAD(P)-linked oxidoreductase"/>
    <property type="match status" value="1"/>
</dbReference>
<protein>
    <submittedName>
        <fullName evidence="3">NADP-dependent oxidoreductase</fullName>
    </submittedName>
</protein>
<keyword evidence="1" id="KW-0560">Oxidoreductase</keyword>
<sequence length="343" mass="37712">MPESNMPYRRLGASNLKVSALCLGTMMFADQTDESEASRIVASAREHGVNFIDTADVYSRGASEQMVGRLLTGDRERWVLASKLGNAMGAGPNLSHYSRSWILRAVEDSLRRLATDYLDILYLHRDYEGENLEEAVRAMGDLVRAGKIRYWALSNFRGWRIAEVARLCEQLGVPRPVCCQPYYNLLNRMPEVEILPACGHYGLGVVPYSPIARGVLTGKYLPGQQPPEGTRAGRADRRIMETEFRQESLLIAQQLKAHAEARGLTLGQFATAWVLANPLVSAVIAGPRTLAQFEDYFGALGVAVSPQEEAMVDALVRPGHASTPGYSDPSYPFTGRPVPVAAN</sequence>
<organism evidence="3 4">
    <name type="scientific">Cupriavidus malaysiensis</name>
    <dbReference type="NCBI Taxonomy" id="367825"/>
    <lineage>
        <taxon>Bacteria</taxon>
        <taxon>Pseudomonadati</taxon>
        <taxon>Pseudomonadota</taxon>
        <taxon>Betaproteobacteria</taxon>
        <taxon>Burkholderiales</taxon>
        <taxon>Burkholderiaceae</taxon>
        <taxon>Cupriavidus</taxon>
    </lineage>
</organism>
<dbReference type="PANTHER" id="PTHR43364:SF4">
    <property type="entry name" value="NAD(P)-LINKED OXIDOREDUCTASE SUPERFAMILY PROTEIN"/>
    <property type="match status" value="1"/>
</dbReference>
<feature type="domain" description="NADP-dependent oxidoreductase" evidence="2">
    <location>
        <begin position="21"/>
        <end position="316"/>
    </location>
</feature>
<accession>A0ABM6F9W8</accession>
<evidence type="ECO:0000256" key="1">
    <source>
        <dbReference type="ARBA" id="ARBA00023002"/>
    </source>
</evidence>
<dbReference type="InterPro" id="IPR050523">
    <property type="entry name" value="AKR_Detox_Biosynth"/>
</dbReference>
<reference evidence="3 4" key="1">
    <citation type="submission" date="2016-10" db="EMBL/GenBank/DDBJ databases">
        <title>Complete genome sequences of three Cupriavidus strains isolated from various Malaysian environments.</title>
        <authorList>
            <person name="Abdullah A.A.-A."/>
            <person name="Shafie N.A.H."/>
            <person name="Lau N.S."/>
        </authorList>
    </citation>
    <scope>NUCLEOTIDE SEQUENCE [LARGE SCALE GENOMIC DNA]</scope>
    <source>
        <strain evidence="3 4">USMAA1020</strain>
    </source>
</reference>
<proteinExistence type="predicted"/>
<dbReference type="Proteomes" id="UP000177515">
    <property type="component" value="Chromosome 2"/>
</dbReference>
<dbReference type="InterPro" id="IPR023210">
    <property type="entry name" value="NADP_OxRdtase_dom"/>
</dbReference>
<name>A0ABM6F9W8_9BURK</name>
<dbReference type="Pfam" id="PF00248">
    <property type="entry name" value="Aldo_ket_red"/>
    <property type="match status" value="1"/>
</dbReference>
<evidence type="ECO:0000313" key="3">
    <source>
        <dbReference type="EMBL" id="AOZ08384.1"/>
    </source>
</evidence>
<dbReference type="Gene3D" id="3.20.20.100">
    <property type="entry name" value="NADP-dependent oxidoreductase domain"/>
    <property type="match status" value="1"/>
</dbReference>
<dbReference type="InterPro" id="IPR036812">
    <property type="entry name" value="NAD(P)_OxRdtase_dom_sf"/>
</dbReference>
<evidence type="ECO:0000259" key="2">
    <source>
        <dbReference type="Pfam" id="PF00248"/>
    </source>
</evidence>
<gene>
    <name evidence="3" type="ORF">BKK80_20665</name>
</gene>
<evidence type="ECO:0000313" key="4">
    <source>
        <dbReference type="Proteomes" id="UP000177515"/>
    </source>
</evidence>
<keyword evidence="4" id="KW-1185">Reference proteome</keyword>